<proteinExistence type="predicted"/>
<evidence type="ECO:0000313" key="1">
    <source>
        <dbReference type="EMBL" id="CAG21084.1"/>
    </source>
</evidence>
<sequence length="444" mass="51884">MIFTRKYPYIKWFLNRKKIDIDVKTAIKKISKEQSKINKEQSKINEEQIKLLKEIRNECSARKEKEKIKDRQITQLTKNFLDIKRKLINSNIINGRVKNLIVTTYPEHASKNVGDAMITEAYIKLIYKYNNNFKYEKVFREEELENIEMGTIENILLPGFSVVPNTYDENYKLFSDGEKINSYNFQPFGCSYQDIRHDEHAFKGDNYDQKSIQFFKNIAEKNGPIPCRDQLITSMLESVGIPAYYCGDLVLFDPEVINIPFKPNYSIKKVAFTVQHNRKYINQSLDLLEKVHAYFGKDIELTVTFHSNENEVTDTVKKKATELGIPCKLLAGDSINLSFYDEFDFHIGYRLHGHISFLRRRKPSILIMEDTRAFGFGNTKGTDVGCFYGSKDGEPDKSVPQDVINYIEEHNKNGFIVFREVFNWIDTTYIRTVEPYFKALAKRV</sequence>
<evidence type="ECO:0008006" key="3">
    <source>
        <dbReference type="Google" id="ProtNLM"/>
    </source>
</evidence>
<protein>
    <recommendedName>
        <fullName evidence="3">Polysaccharide pyruvyl transferase domain-containing protein</fullName>
    </recommendedName>
</protein>
<dbReference type="STRING" id="298386.PBPRA2706"/>
<dbReference type="HOGENOM" id="CLU_616564_0_0_6"/>
<organism evidence="1 2">
    <name type="scientific">Photobacterium profundum (strain SS9)</name>
    <dbReference type="NCBI Taxonomy" id="298386"/>
    <lineage>
        <taxon>Bacteria</taxon>
        <taxon>Pseudomonadati</taxon>
        <taxon>Pseudomonadota</taxon>
        <taxon>Gammaproteobacteria</taxon>
        <taxon>Vibrionales</taxon>
        <taxon>Vibrionaceae</taxon>
        <taxon>Photobacterium</taxon>
    </lineage>
</organism>
<gene>
    <name evidence="1" type="ordered locus">PBPRA2706</name>
</gene>
<keyword evidence="2" id="KW-1185">Reference proteome</keyword>
<reference evidence="2" key="1">
    <citation type="journal article" date="2005" name="Science">
        <title>Life at depth: Photobacterium profundum genome sequence and expression analysis.</title>
        <authorList>
            <person name="Vezzi A."/>
            <person name="Campanaro S."/>
            <person name="D'Angelo M."/>
            <person name="Simonato F."/>
            <person name="Vitulo N."/>
            <person name="Lauro F.M."/>
            <person name="Cestaro A."/>
            <person name="Malacrida G."/>
            <person name="Simionati B."/>
            <person name="Cannata N."/>
            <person name="Romualdi C."/>
            <person name="Bartlett D.H."/>
            <person name="Valle G."/>
        </authorList>
    </citation>
    <scope>NUCLEOTIDE SEQUENCE [LARGE SCALE GENOMIC DNA]</scope>
    <source>
        <strain evidence="2">ATCC BAA-1253 / SS9</strain>
    </source>
</reference>
<dbReference type="EMBL" id="CR378672">
    <property type="protein sequence ID" value="CAG21084.1"/>
    <property type="molecule type" value="Genomic_DNA"/>
</dbReference>
<dbReference type="Proteomes" id="UP000000593">
    <property type="component" value="Chromosome 1"/>
</dbReference>
<name>Q6LNP2_PHOPR</name>
<dbReference type="eggNOG" id="COG2327">
    <property type="taxonomic scope" value="Bacteria"/>
</dbReference>
<dbReference type="AlphaFoldDB" id="Q6LNP2"/>
<accession>Q6LNP2</accession>
<dbReference type="RefSeq" id="WP_011219361.1">
    <property type="nucleotide sequence ID" value="NC_006370.1"/>
</dbReference>
<dbReference type="KEGG" id="ppr:PBPRA2706"/>
<evidence type="ECO:0000313" key="2">
    <source>
        <dbReference type="Proteomes" id="UP000000593"/>
    </source>
</evidence>